<dbReference type="Proteomes" id="UP000789702">
    <property type="component" value="Unassembled WGS sequence"/>
</dbReference>
<reference evidence="1" key="1">
    <citation type="submission" date="2021-06" db="EMBL/GenBank/DDBJ databases">
        <authorList>
            <person name="Kallberg Y."/>
            <person name="Tangrot J."/>
            <person name="Rosling A."/>
        </authorList>
    </citation>
    <scope>NUCLEOTIDE SEQUENCE</scope>
    <source>
        <strain evidence="1">IL203A</strain>
    </source>
</reference>
<keyword evidence="2" id="KW-1185">Reference proteome</keyword>
<feature type="non-terminal residue" evidence="1">
    <location>
        <position position="60"/>
    </location>
</feature>
<accession>A0ACA9QKH9</accession>
<proteinExistence type="predicted"/>
<protein>
    <submittedName>
        <fullName evidence="1">14001_t:CDS:1</fullName>
    </submittedName>
</protein>
<sequence length="60" mass="6789">LDITTAQHCCQKCVENPDCIQWHFGETVCRHNVESLLDICSFPQTSKLFSSDSGVIRCED</sequence>
<dbReference type="EMBL" id="CAJVPU010049014">
    <property type="protein sequence ID" value="CAG8756619.1"/>
    <property type="molecule type" value="Genomic_DNA"/>
</dbReference>
<comment type="caution">
    <text evidence="1">The sequence shown here is derived from an EMBL/GenBank/DDBJ whole genome shotgun (WGS) entry which is preliminary data.</text>
</comment>
<gene>
    <name evidence="1" type="ORF">DHETER_LOCUS14992</name>
</gene>
<organism evidence="1 2">
    <name type="scientific">Dentiscutata heterogama</name>
    <dbReference type="NCBI Taxonomy" id="1316150"/>
    <lineage>
        <taxon>Eukaryota</taxon>
        <taxon>Fungi</taxon>
        <taxon>Fungi incertae sedis</taxon>
        <taxon>Mucoromycota</taxon>
        <taxon>Glomeromycotina</taxon>
        <taxon>Glomeromycetes</taxon>
        <taxon>Diversisporales</taxon>
        <taxon>Gigasporaceae</taxon>
        <taxon>Dentiscutata</taxon>
    </lineage>
</organism>
<evidence type="ECO:0000313" key="2">
    <source>
        <dbReference type="Proteomes" id="UP000789702"/>
    </source>
</evidence>
<feature type="non-terminal residue" evidence="1">
    <location>
        <position position="1"/>
    </location>
</feature>
<name>A0ACA9QKH9_9GLOM</name>
<evidence type="ECO:0000313" key="1">
    <source>
        <dbReference type="EMBL" id="CAG8756619.1"/>
    </source>
</evidence>